<feature type="transmembrane region" description="Helical" evidence="7">
    <location>
        <begin position="157"/>
        <end position="179"/>
    </location>
</feature>
<proteinExistence type="inferred from homology"/>
<evidence type="ECO:0000256" key="1">
    <source>
        <dbReference type="ARBA" id="ARBA00004651"/>
    </source>
</evidence>
<accession>A0A919BGQ5</accession>
<evidence type="ECO:0000256" key="3">
    <source>
        <dbReference type="ARBA" id="ARBA00022475"/>
    </source>
</evidence>
<keyword evidence="6 7" id="KW-0472">Membrane</keyword>
<dbReference type="GO" id="GO:0005886">
    <property type="term" value="C:plasma membrane"/>
    <property type="evidence" value="ECO:0007669"/>
    <property type="project" value="UniProtKB-SubCell"/>
</dbReference>
<keyword evidence="3" id="KW-1003">Cell membrane</keyword>
<sequence>MCDTPPMLGVTDLPTYLAGLVLIILLPGPNSLYVLSVAARKGTRTGYKAAAGVFTGDTILMTLAALGAASLLQTTPLLFTVVKYAGAGYLAWMAYGMLRAALETWRSRREPAGATAEAADTGSTEHPYRRALVISLFNPKAILFLISFFVQFVDPSYAYPALSFLVLGTLLQLGSFLYLTTLIFGGTRLAAAFRRRKRLSAGATSAAGALFLGFAVKLSLSSAA</sequence>
<feature type="transmembrane region" description="Helical" evidence="7">
    <location>
        <begin position="50"/>
        <end position="71"/>
    </location>
</feature>
<gene>
    <name evidence="8" type="ORF">GCM10017667_15950</name>
</gene>
<dbReference type="EMBL" id="BNBE01000001">
    <property type="protein sequence ID" value="GHF88084.1"/>
    <property type="molecule type" value="Genomic_DNA"/>
</dbReference>
<dbReference type="AlphaFoldDB" id="A0A919BGQ5"/>
<comment type="subcellular location">
    <subcellularLocation>
        <location evidence="1">Cell membrane</location>
        <topology evidence="1">Multi-pass membrane protein</topology>
    </subcellularLocation>
</comment>
<feature type="transmembrane region" description="Helical" evidence="7">
    <location>
        <begin position="131"/>
        <end position="151"/>
    </location>
</feature>
<evidence type="ECO:0000313" key="9">
    <source>
        <dbReference type="Proteomes" id="UP000632849"/>
    </source>
</evidence>
<dbReference type="GO" id="GO:0015190">
    <property type="term" value="F:L-leucine transmembrane transporter activity"/>
    <property type="evidence" value="ECO:0007669"/>
    <property type="project" value="TreeGrafter"/>
</dbReference>
<dbReference type="PANTHER" id="PTHR30086">
    <property type="entry name" value="ARGININE EXPORTER PROTEIN ARGO"/>
    <property type="match status" value="1"/>
</dbReference>
<comment type="similarity">
    <text evidence="2">Belongs to the Rht family.</text>
</comment>
<evidence type="ECO:0000256" key="5">
    <source>
        <dbReference type="ARBA" id="ARBA00022989"/>
    </source>
</evidence>
<keyword evidence="4 7" id="KW-0812">Transmembrane</keyword>
<dbReference type="PANTHER" id="PTHR30086:SF15">
    <property type="entry name" value="LEUCINE EFFLUX PROTEIN"/>
    <property type="match status" value="1"/>
</dbReference>
<feature type="transmembrane region" description="Helical" evidence="7">
    <location>
        <begin position="77"/>
        <end position="98"/>
    </location>
</feature>
<evidence type="ECO:0000256" key="7">
    <source>
        <dbReference type="SAM" id="Phobius"/>
    </source>
</evidence>
<keyword evidence="5 7" id="KW-1133">Transmembrane helix</keyword>
<keyword evidence="9" id="KW-1185">Reference proteome</keyword>
<evidence type="ECO:0000256" key="6">
    <source>
        <dbReference type="ARBA" id="ARBA00023136"/>
    </source>
</evidence>
<evidence type="ECO:0000313" key="8">
    <source>
        <dbReference type="EMBL" id="GHF88084.1"/>
    </source>
</evidence>
<dbReference type="Pfam" id="PF01810">
    <property type="entry name" value="LysE"/>
    <property type="match status" value="1"/>
</dbReference>
<protein>
    <submittedName>
        <fullName evidence="8">Leucine efflux protein</fullName>
    </submittedName>
</protein>
<feature type="transmembrane region" description="Helical" evidence="7">
    <location>
        <begin position="199"/>
        <end position="220"/>
    </location>
</feature>
<dbReference type="NCBIfam" id="NF008201">
    <property type="entry name" value="PRK10958.1"/>
    <property type="match status" value="1"/>
</dbReference>
<feature type="transmembrane region" description="Helical" evidence="7">
    <location>
        <begin position="16"/>
        <end position="38"/>
    </location>
</feature>
<reference evidence="8" key="1">
    <citation type="journal article" date="2014" name="Int. J. Syst. Evol. Microbiol.">
        <title>Complete genome sequence of Corynebacterium casei LMG S-19264T (=DSM 44701T), isolated from a smear-ripened cheese.</title>
        <authorList>
            <consortium name="US DOE Joint Genome Institute (JGI-PGF)"/>
            <person name="Walter F."/>
            <person name="Albersmeier A."/>
            <person name="Kalinowski J."/>
            <person name="Ruckert C."/>
        </authorList>
    </citation>
    <scope>NUCLEOTIDE SEQUENCE</scope>
    <source>
        <strain evidence="8">JCM 4122</strain>
    </source>
</reference>
<dbReference type="InterPro" id="IPR001123">
    <property type="entry name" value="LeuE-type"/>
</dbReference>
<evidence type="ECO:0000256" key="2">
    <source>
        <dbReference type="ARBA" id="ARBA00007928"/>
    </source>
</evidence>
<name>A0A919BGQ5_STRFL</name>
<organism evidence="8 9">
    <name type="scientific">Streptomyces filamentosus</name>
    <name type="common">Streptomyces roseosporus</name>
    <dbReference type="NCBI Taxonomy" id="67294"/>
    <lineage>
        <taxon>Bacteria</taxon>
        <taxon>Bacillati</taxon>
        <taxon>Actinomycetota</taxon>
        <taxon>Actinomycetes</taxon>
        <taxon>Kitasatosporales</taxon>
        <taxon>Streptomycetaceae</taxon>
        <taxon>Streptomyces</taxon>
    </lineage>
</organism>
<dbReference type="Proteomes" id="UP000632849">
    <property type="component" value="Unassembled WGS sequence"/>
</dbReference>
<reference evidence="8" key="2">
    <citation type="submission" date="2020-09" db="EMBL/GenBank/DDBJ databases">
        <authorList>
            <person name="Sun Q."/>
            <person name="Ohkuma M."/>
        </authorList>
    </citation>
    <scope>NUCLEOTIDE SEQUENCE</scope>
    <source>
        <strain evidence="8">JCM 4122</strain>
    </source>
</reference>
<comment type="caution">
    <text evidence="8">The sequence shown here is derived from an EMBL/GenBank/DDBJ whole genome shotgun (WGS) entry which is preliminary data.</text>
</comment>
<evidence type="ECO:0000256" key="4">
    <source>
        <dbReference type="ARBA" id="ARBA00022692"/>
    </source>
</evidence>
<dbReference type="GO" id="GO:0015820">
    <property type="term" value="P:L-leucine transport"/>
    <property type="evidence" value="ECO:0007669"/>
    <property type="project" value="TreeGrafter"/>
</dbReference>
<dbReference type="PIRSF" id="PIRSF006324">
    <property type="entry name" value="LeuE"/>
    <property type="match status" value="1"/>
</dbReference>